<keyword evidence="4 8" id="KW-0378">Hydrolase</keyword>
<proteinExistence type="inferred from homology"/>
<keyword evidence="6 8" id="KW-0694">RNA-binding</keyword>
<dbReference type="HAMAP" id="MF_00092">
    <property type="entry name" value="MutS2"/>
    <property type="match status" value="1"/>
</dbReference>
<dbReference type="GO" id="GO:0016887">
    <property type="term" value="F:ATP hydrolysis activity"/>
    <property type="evidence" value="ECO:0007669"/>
    <property type="project" value="InterPro"/>
</dbReference>
<dbReference type="GO" id="GO:0004519">
    <property type="term" value="F:endonuclease activity"/>
    <property type="evidence" value="ECO:0007669"/>
    <property type="project" value="UniProtKB-UniRule"/>
</dbReference>
<dbReference type="EC" id="3.6.4.-" evidence="8"/>
<name>A0A9D1STT7_9FIRM</name>
<comment type="function">
    <text evidence="8">Endonuclease that is involved in the suppression of homologous recombination and thus may have a key role in the control of bacterial genetic diversity.</text>
</comment>
<dbReference type="FunFam" id="3.40.50.300:FF:000830">
    <property type="entry name" value="Endonuclease MutS2"/>
    <property type="match status" value="1"/>
</dbReference>
<dbReference type="GO" id="GO:0072344">
    <property type="term" value="P:rescue of stalled ribosome"/>
    <property type="evidence" value="ECO:0007669"/>
    <property type="project" value="UniProtKB-UniRule"/>
</dbReference>
<dbReference type="Gene3D" id="3.30.1370.110">
    <property type="match status" value="1"/>
</dbReference>
<comment type="function">
    <text evidence="8">Acts as a ribosome collision sensor, splitting the ribosome into its 2 subunits. Detects stalled/collided 70S ribosomes which it binds and splits by an ATP-hydrolysis driven conformational change. Acts upstream of the ribosome quality control system (RQC), a ribosome-associated complex that mediates the extraction of incompletely synthesized nascent chains from stalled ribosomes and their subsequent degradation. Probably generates substrates for RQC.</text>
</comment>
<dbReference type="InterPro" id="IPR000432">
    <property type="entry name" value="DNA_mismatch_repair_MutS_C"/>
</dbReference>
<dbReference type="SUPFAM" id="SSF48334">
    <property type="entry name" value="DNA repair protein MutS, domain III"/>
    <property type="match status" value="1"/>
</dbReference>
<evidence type="ECO:0000256" key="7">
    <source>
        <dbReference type="ARBA" id="ARBA00023125"/>
    </source>
</evidence>
<dbReference type="InterPro" id="IPR045076">
    <property type="entry name" value="MutS"/>
</dbReference>
<evidence type="ECO:0000256" key="8">
    <source>
        <dbReference type="HAMAP-Rule" id="MF_00092"/>
    </source>
</evidence>
<dbReference type="NCBIfam" id="TIGR01069">
    <property type="entry name" value="mutS2"/>
    <property type="match status" value="1"/>
</dbReference>
<dbReference type="Proteomes" id="UP000824128">
    <property type="component" value="Unassembled WGS sequence"/>
</dbReference>
<protein>
    <recommendedName>
        <fullName evidence="8">Endonuclease MutS2</fullName>
        <ecNumber evidence="8">3.1.-.-</ecNumber>
    </recommendedName>
    <alternativeName>
        <fullName evidence="8">Ribosome-associated protein quality control-upstream factor</fullName>
        <shortName evidence="8">RQC-upstream factor</shortName>
        <shortName evidence="8">RqcU</shortName>
        <ecNumber evidence="8">3.6.4.-</ecNumber>
    </alternativeName>
</protein>
<dbReference type="SMART" id="SM00534">
    <property type="entry name" value="MUTSac"/>
    <property type="match status" value="1"/>
</dbReference>
<keyword evidence="1 8" id="KW-0540">Nuclease</keyword>
<dbReference type="SMART" id="SM00533">
    <property type="entry name" value="MUTSd"/>
    <property type="match status" value="1"/>
</dbReference>
<dbReference type="GO" id="GO:0030983">
    <property type="term" value="F:mismatched DNA binding"/>
    <property type="evidence" value="ECO:0007669"/>
    <property type="project" value="InterPro"/>
</dbReference>
<comment type="similarity">
    <text evidence="8">Belongs to the DNA mismatch repair MutS family. MutS2 subfamily.</text>
</comment>
<dbReference type="InterPro" id="IPR036063">
    <property type="entry name" value="Smr_dom_sf"/>
</dbReference>
<dbReference type="SUPFAM" id="SSF160443">
    <property type="entry name" value="SMR domain-like"/>
    <property type="match status" value="1"/>
</dbReference>
<dbReference type="InterPro" id="IPR002625">
    <property type="entry name" value="Smr_dom"/>
</dbReference>
<evidence type="ECO:0000256" key="4">
    <source>
        <dbReference type="ARBA" id="ARBA00022801"/>
    </source>
</evidence>
<evidence type="ECO:0000256" key="9">
    <source>
        <dbReference type="SAM" id="MobiDB-lite"/>
    </source>
</evidence>
<evidence type="ECO:0000259" key="10">
    <source>
        <dbReference type="PROSITE" id="PS50828"/>
    </source>
</evidence>
<dbReference type="PANTHER" id="PTHR48466">
    <property type="entry name" value="OS10G0509000 PROTEIN-RELATED"/>
    <property type="match status" value="1"/>
</dbReference>
<dbReference type="GO" id="GO:0005524">
    <property type="term" value="F:ATP binding"/>
    <property type="evidence" value="ECO:0007669"/>
    <property type="project" value="UniProtKB-UniRule"/>
</dbReference>
<feature type="domain" description="Smr" evidence="10">
    <location>
        <begin position="706"/>
        <end position="781"/>
    </location>
</feature>
<keyword evidence="2 8" id="KW-0699">rRNA-binding</keyword>
<dbReference type="InterPro" id="IPR005747">
    <property type="entry name" value="MutS2"/>
</dbReference>
<dbReference type="InterPro" id="IPR027417">
    <property type="entry name" value="P-loop_NTPase"/>
</dbReference>
<evidence type="ECO:0000256" key="6">
    <source>
        <dbReference type="ARBA" id="ARBA00022884"/>
    </source>
</evidence>
<reference evidence="11" key="1">
    <citation type="submission" date="2020-10" db="EMBL/GenBank/DDBJ databases">
        <authorList>
            <person name="Gilroy R."/>
        </authorList>
    </citation>
    <scope>NUCLEOTIDE SEQUENCE</scope>
    <source>
        <strain evidence="11">ChiGjej2B2-16831</strain>
    </source>
</reference>
<evidence type="ECO:0000256" key="3">
    <source>
        <dbReference type="ARBA" id="ARBA00022741"/>
    </source>
</evidence>
<dbReference type="CDD" id="cd03280">
    <property type="entry name" value="ABC_MutS2"/>
    <property type="match status" value="1"/>
</dbReference>
<dbReference type="PIRSF" id="PIRSF005814">
    <property type="entry name" value="MutS_YshD"/>
    <property type="match status" value="1"/>
</dbReference>
<dbReference type="Pfam" id="PF20297">
    <property type="entry name" value="MSSS"/>
    <property type="match status" value="1"/>
</dbReference>
<evidence type="ECO:0000313" key="12">
    <source>
        <dbReference type="Proteomes" id="UP000824128"/>
    </source>
</evidence>
<dbReference type="GO" id="GO:0043023">
    <property type="term" value="F:ribosomal large subunit binding"/>
    <property type="evidence" value="ECO:0007669"/>
    <property type="project" value="UniProtKB-UniRule"/>
</dbReference>
<dbReference type="SUPFAM" id="SSF52540">
    <property type="entry name" value="P-loop containing nucleoside triphosphate hydrolases"/>
    <property type="match status" value="1"/>
</dbReference>
<dbReference type="GO" id="GO:0045910">
    <property type="term" value="P:negative regulation of DNA recombination"/>
    <property type="evidence" value="ECO:0007669"/>
    <property type="project" value="InterPro"/>
</dbReference>
<evidence type="ECO:0000256" key="5">
    <source>
        <dbReference type="ARBA" id="ARBA00022840"/>
    </source>
</evidence>
<comment type="subunit">
    <text evidence="8">Homodimer. Binds to stalled ribosomes, contacting rRNA.</text>
</comment>
<dbReference type="InterPro" id="IPR036187">
    <property type="entry name" value="DNA_mismatch_repair_MutS_sf"/>
</dbReference>
<dbReference type="GO" id="GO:0140664">
    <property type="term" value="F:ATP-dependent DNA damage sensor activity"/>
    <property type="evidence" value="ECO:0007669"/>
    <property type="project" value="InterPro"/>
</dbReference>
<dbReference type="Pfam" id="PF00488">
    <property type="entry name" value="MutS_V"/>
    <property type="match status" value="1"/>
</dbReference>
<dbReference type="EC" id="3.1.-.-" evidence="8"/>
<dbReference type="EMBL" id="DVNZ01000170">
    <property type="protein sequence ID" value="HIU94587.1"/>
    <property type="molecule type" value="Genomic_DNA"/>
</dbReference>
<dbReference type="AlphaFoldDB" id="A0A9D1STT7"/>
<evidence type="ECO:0000256" key="2">
    <source>
        <dbReference type="ARBA" id="ARBA00022730"/>
    </source>
</evidence>
<dbReference type="GO" id="GO:0006298">
    <property type="term" value="P:mismatch repair"/>
    <property type="evidence" value="ECO:0007669"/>
    <property type="project" value="InterPro"/>
</dbReference>
<keyword evidence="5 8" id="KW-0067">ATP-binding</keyword>
<feature type="binding site" evidence="8">
    <location>
        <begin position="331"/>
        <end position="338"/>
    </location>
    <ligand>
        <name>ATP</name>
        <dbReference type="ChEBI" id="CHEBI:30616"/>
    </ligand>
</feature>
<keyword evidence="7 8" id="KW-0238">DNA-binding</keyword>
<dbReference type="GO" id="GO:0019843">
    <property type="term" value="F:rRNA binding"/>
    <property type="evidence" value="ECO:0007669"/>
    <property type="project" value="UniProtKB-UniRule"/>
</dbReference>
<dbReference type="PANTHER" id="PTHR48466:SF2">
    <property type="entry name" value="OS10G0509000 PROTEIN"/>
    <property type="match status" value="1"/>
</dbReference>
<dbReference type="Pfam" id="PF01713">
    <property type="entry name" value="Smr"/>
    <property type="match status" value="1"/>
</dbReference>
<dbReference type="InterPro" id="IPR046893">
    <property type="entry name" value="MSSS"/>
</dbReference>
<keyword evidence="3 8" id="KW-0547">Nucleotide-binding</keyword>
<reference evidence="11" key="2">
    <citation type="journal article" date="2021" name="PeerJ">
        <title>Extensive microbial diversity within the chicken gut microbiome revealed by metagenomics and culture.</title>
        <authorList>
            <person name="Gilroy R."/>
            <person name="Ravi A."/>
            <person name="Getino M."/>
            <person name="Pursley I."/>
            <person name="Horton D.L."/>
            <person name="Alikhan N.F."/>
            <person name="Baker D."/>
            <person name="Gharbi K."/>
            <person name="Hall N."/>
            <person name="Watson M."/>
            <person name="Adriaenssens E.M."/>
            <person name="Foster-Nyarko E."/>
            <person name="Jarju S."/>
            <person name="Secka A."/>
            <person name="Antonio M."/>
            <person name="Oren A."/>
            <person name="Chaudhuri R.R."/>
            <person name="La Ragione R."/>
            <person name="Hildebrand F."/>
            <person name="Pallen M.J."/>
        </authorList>
    </citation>
    <scope>NUCLEOTIDE SEQUENCE</scope>
    <source>
        <strain evidence="11">ChiGjej2B2-16831</strain>
    </source>
</reference>
<keyword evidence="8 11" id="KW-0255">Endonuclease</keyword>
<gene>
    <name evidence="8" type="primary">mutS2</name>
    <name evidence="8" type="synonym">rqcU</name>
    <name evidence="11" type="ORF">IAD24_05440</name>
</gene>
<accession>A0A9D1STT7</accession>
<organism evidence="11 12">
    <name type="scientific">Candidatus Aphodomorpha intestinavium</name>
    <dbReference type="NCBI Taxonomy" id="2840672"/>
    <lineage>
        <taxon>Bacteria</taxon>
        <taxon>Bacillati</taxon>
        <taxon>Bacillota</taxon>
        <taxon>Clostridia</taxon>
        <taxon>Eubacteriales</taxon>
        <taxon>Candidatus Aphodomorpha</taxon>
    </lineage>
</organism>
<dbReference type="InterPro" id="IPR007696">
    <property type="entry name" value="DNA_mismatch_repair_MutS_core"/>
</dbReference>
<dbReference type="SMART" id="SM00463">
    <property type="entry name" value="SMR"/>
    <property type="match status" value="1"/>
</dbReference>
<evidence type="ECO:0000313" key="11">
    <source>
        <dbReference type="EMBL" id="HIU94587.1"/>
    </source>
</evidence>
<feature type="region of interest" description="Disordered" evidence="9">
    <location>
        <begin position="615"/>
        <end position="634"/>
    </location>
</feature>
<comment type="caution">
    <text evidence="11">The sequence shown here is derived from an EMBL/GenBank/DDBJ whole genome shotgun (WGS) entry which is preliminary data.</text>
</comment>
<sequence>MNARALHVLEYDKILELLRAHLSSDVGREAAGSLAPAASLAEAERLLQLTEEADGVYRRTGRTPIDAFPDIRPMLARVHAAHALTAAELLDAAQCLRAARAARETLLGGEASGLLAAMAGRLSSHRAIEEEIGRCILAEDEIADSASPELMRLRRQMRLTNERMREKLNAMIKSPVYQKYLQEPIITVRNGRLALPVKAEHRAQVSGLVHDQSGSGATLFIEPAAAVELGNELRRLQAEERVEIGRILAGLTALLDPVADELYASLNVLGALDVIFAKAVLARDMRAVRPKLNAEMRIRILAGRHPLLPRDTVVPVDVWLGQEFRTLIITGPNTGGKTVTLKTVGLFTLMAMSGLFVPADARTELAVCDEVFADIGDEQSIEQSLSTFSSHMTNTVAILREAGPGCLVLLDELGAGTDPVEGAALAQAILEALYASGALTMATTHYSEIKAFALTRPGMQNASMEFDVDRLLPTYRLFIGIPGKSNAFEISERLGLAPAVIERARQFLQKRDVAFEDVLSGAEAARREAETAAAEAEADRRAVREAREQLERQRDELAAERAQLRQKAREEARRIVQQTRQEMEDVVAKLRAAGEGAALERAVQQARDAVRAAQERVQEQAQSAGDGGAPPSAVKPGDAVRVLSVGREATVLKPPDARGEVLVQAGAMRMSVKLADLRSVQKKPERPRPAAVRRTLAEPERSFLSLDLRGRMVDEATVEIDRFIDDAELAGVKEITLIHGKGTGALRAGVQAYLRTHPQVKSFRIGAYGEGDAGVTVVTLR</sequence>
<dbReference type="PROSITE" id="PS50828">
    <property type="entry name" value="SMR"/>
    <property type="match status" value="1"/>
</dbReference>
<dbReference type="Gene3D" id="3.40.50.300">
    <property type="entry name" value="P-loop containing nucleotide triphosphate hydrolases"/>
    <property type="match status" value="1"/>
</dbReference>
<evidence type="ECO:0000256" key="1">
    <source>
        <dbReference type="ARBA" id="ARBA00022722"/>
    </source>
</evidence>